<name>A0A1X3CM70_9NEIS</name>
<proteinExistence type="predicted"/>
<keyword evidence="1" id="KW-0175">Coiled coil</keyword>
<dbReference type="AlphaFoldDB" id="A0A1X3CM70"/>
<evidence type="ECO:0000313" key="2">
    <source>
        <dbReference type="EMBL" id="VEJ20423.1"/>
    </source>
</evidence>
<dbReference type="Proteomes" id="UP000268229">
    <property type="component" value="Chromosome"/>
</dbReference>
<sequence>MNQSLDKLEISVYQLVQKFETQIGENKRLQQEIARLHDEITRQKLAQEQQKNEHEAAVDELSEALLIQVNKLKDDLQGKINSLIAENQKYRDALKHNAEHIHTLLARLPQEITETSGE</sequence>
<dbReference type="EMBL" id="LR134516">
    <property type="protein sequence ID" value="VEJ20423.1"/>
    <property type="molecule type" value="Genomic_DNA"/>
</dbReference>
<dbReference type="STRING" id="326522.BWD08_00445"/>
<keyword evidence="3" id="KW-1185">Reference proteome</keyword>
<gene>
    <name evidence="2" type="ORF">NCTC12227_00129</name>
</gene>
<evidence type="ECO:0000313" key="3">
    <source>
        <dbReference type="Proteomes" id="UP000268229"/>
    </source>
</evidence>
<evidence type="ECO:0000256" key="1">
    <source>
        <dbReference type="SAM" id="Coils"/>
    </source>
</evidence>
<dbReference type="RefSeq" id="WP_085389206.1">
    <property type="nucleotide sequence ID" value="NZ_JBGNXI010000002.1"/>
</dbReference>
<reference evidence="2 3" key="1">
    <citation type="submission" date="2018-12" db="EMBL/GenBank/DDBJ databases">
        <authorList>
            <consortium name="Pathogen Informatics"/>
        </authorList>
    </citation>
    <scope>NUCLEOTIDE SEQUENCE [LARGE SCALE GENOMIC DNA]</scope>
    <source>
        <strain evidence="2 3">NCTC12227</strain>
    </source>
</reference>
<accession>A0A1X3CM70</accession>
<dbReference type="KEGG" id="nani:NCTC12227_00129"/>
<dbReference type="OrthoDB" id="8611234at2"/>
<feature type="coiled-coil region" evidence="1">
    <location>
        <begin position="19"/>
        <end position="93"/>
    </location>
</feature>
<protein>
    <submittedName>
        <fullName evidence="2">Uncharacterized protein</fullName>
    </submittedName>
</protein>
<organism evidence="2 3">
    <name type="scientific">Neisseria animaloris</name>
    <dbReference type="NCBI Taxonomy" id="326522"/>
    <lineage>
        <taxon>Bacteria</taxon>
        <taxon>Pseudomonadati</taxon>
        <taxon>Pseudomonadota</taxon>
        <taxon>Betaproteobacteria</taxon>
        <taxon>Neisseriales</taxon>
        <taxon>Neisseriaceae</taxon>
        <taxon>Neisseria</taxon>
    </lineage>
</organism>